<protein>
    <submittedName>
        <fullName evidence="1">Conserved protein</fullName>
    </submittedName>
</protein>
<comment type="caution">
    <text evidence="1">The sequence shown here is derived from an EMBL/GenBank/DDBJ whole genome shotgun (WGS) entry which is preliminary data.</text>
</comment>
<proteinExistence type="predicted"/>
<dbReference type="Proteomes" id="UP000007060">
    <property type="component" value="Unassembled WGS sequence"/>
</dbReference>
<organism evidence="1 2">
    <name type="scientific">Saccharomyces cerevisiae (strain YJM789)</name>
    <name type="common">Baker's yeast</name>
    <dbReference type="NCBI Taxonomy" id="307796"/>
    <lineage>
        <taxon>Eukaryota</taxon>
        <taxon>Fungi</taxon>
        <taxon>Dikarya</taxon>
        <taxon>Ascomycota</taxon>
        <taxon>Saccharomycotina</taxon>
        <taxon>Saccharomycetes</taxon>
        <taxon>Saccharomycetales</taxon>
        <taxon>Saccharomycetaceae</taxon>
        <taxon>Saccharomyces</taxon>
    </lineage>
</organism>
<reference evidence="1 2" key="1">
    <citation type="journal article" date="2007" name="Proc. Natl. Acad. Sci. U.S.A.">
        <title>Genome sequencing and comparative analysis of Saccharomyces cerevisiae strain YJM789.</title>
        <authorList>
            <person name="Wei W."/>
            <person name="McCusker J.H."/>
            <person name="Hyman R.W."/>
            <person name="Jones T."/>
            <person name="Ning Y."/>
            <person name="Cao Z."/>
            <person name="Gu Z."/>
            <person name="Bruno D."/>
            <person name="Miranda M."/>
            <person name="Nguyen M."/>
            <person name="Wilhelmy J."/>
            <person name="Komp C."/>
            <person name="Tamse R."/>
            <person name="Wang X."/>
            <person name="Jia P."/>
            <person name="Luedi P."/>
            <person name="Oefner P.J."/>
            <person name="David L."/>
            <person name="Dietrich F.S."/>
            <person name="Li Y."/>
            <person name="Davis R.W."/>
            <person name="Steinmetz L.M."/>
        </authorList>
    </citation>
    <scope>NUCLEOTIDE SEQUENCE [LARGE SCALE GENOMIC DNA]</scope>
    <source>
        <strain evidence="1 2">YJM789</strain>
    </source>
</reference>
<accession>A6ZWK9</accession>
<dbReference type="OrthoDB" id="10282228at2759"/>
<dbReference type="AlphaFoldDB" id="A6ZWK9"/>
<evidence type="ECO:0000313" key="2">
    <source>
        <dbReference type="Proteomes" id="UP000007060"/>
    </source>
</evidence>
<gene>
    <name evidence="1" type="ORF">SCY_5686</name>
</gene>
<dbReference type="EMBL" id="AAFW02000135">
    <property type="protein sequence ID" value="EDN61101.1"/>
    <property type="molecule type" value="Genomic_DNA"/>
</dbReference>
<dbReference type="HOGENOM" id="CLU_2887546_0_0_1"/>
<evidence type="ECO:0000313" key="1">
    <source>
        <dbReference type="EMBL" id="EDN61101.1"/>
    </source>
</evidence>
<sequence>MVCRFVHHSRVIFISIYDFLSTKGKKNMYNYTQEKKTKQKNTFTQASIYYENFFESYRTISCL</sequence>
<name>A6ZWK9_YEAS7</name>